<dbReference type="CDD" id="cd17574">
    <property type="entry name" value="REC_OmpR"/>
    <property type="match status" value="1"/>
</dbReference>
<evidence type="ECO:0000313" key="16">
    <source>
        <dbReference type="Proteomes" id="UP000260862"/>
    </source>
</evidence>
<dbReference type="Gene3D" id="1.10.287.130">
    <property type="match status" value="1"/>
</dbReference>
<dbReference type="SMART" id="SM00388">
    <property type="entry name" value="HisKA"/>
    <property type="match status" value="1"/>
</dbReference>
<dbReference type="GO" id="GO:0000155">
    <property type="term" value="F:phosphorelay sensor kinase activity"/>
    <property type="evidence" value="ECO:0007669"/>
    <property type="project" value="InterPro"/>
</dbReference>
<keyword evidence="16" id="KW-1185">Reference proteome</keyword>
<dbReference type="SUPFAM" id="SSF52172">
    <property type="entry name" value="CheY-like"/>
    <property type="match status" value="1"/>
</dbReference>
<evidence type="ECO:0000256" key="7">
    <source>
        <dbReference type="ARBA" id="ARBA00022840"/>
    </source>
</evidence>
<keyword evidence="7" id="KW-0067">ATP-binding</keyword>
<evidence type="ECO:0000256" key="11">
    <source>
        <dbReference type="PROSITE-ProRule" id="PRU00169"/>
    </source>
</evidence>
<name>A0A3E4N3N2_9BACT</name>
<dbReference type="Pfam" id="PF07494">
    <property type="entry name" value="Reg_prop"/>
    <property type="match status" value="4"/>
</dbReference>
<comment type="catalytic activity">
    <reaction evidence="1">
        <text>ATP + protein L-histidine = ADP + protein N-phospho-L-histidine.</text>
        <dbReference type="EC" id="2.7.13.3"/>
    </reaction>
</comment>
<dbReference type="SUPFAM" id="SSF50998">
    <property type="entry name" value="Quinoprotein alcohol dehydrogenase-like"/>
    <property type="match status" value="1"/>
</dbReference>
<evidence type="ECO:0000256" key="3">
    <source>
        <dbReference type="ARBA" id="ARBA00022553"/>
    </source>
</evidence>
<dbReference type="InterPro" id="IPR009057">
    <property type="entry name" value="Homeodomain-like_sf"/>
</dbReference>
<dbReference type="InterPro" id="IPR005467">
    <property type="entry name" value="His_kinase_dom"/>
</dbReference>
<evidence type="ECO:0000256" key="10">
    <source>
        <dbReference type="ARBA" id="ARBA00023163"/>
    </source>
</evidence>
<feature type="domain" description="HTH araC/xylS-type" evidence="12">
    <location>
        <begin position="1209"/>
        <end position="1308"/>
    </location>
</feature>
<evidence type="ECO:0000256" key="1">
    <source>
        <dbReference type="ARBA" id="ARBA00000085"/>
    </source>
</evidence>
<dbReference type="SUPFAM" id="SSF63829">
    <property type="entry name" value="Calcium-dependent phosphotriesterase"/>
    <property type="match status" value="1"/>
</dbReference>
<organism evidence="15 16">
    <name type="scientific">Phocaeicola plebeius</name>
    <dbReference type="NCBI Taxonomy" id="310297"/>
    <lineage>
        <taxon>Bacteria</taxon>
        <taxon>Pseudomonadati</taxon>
        <taxon>Bacteroidota</taxon>
        <taxon>Bacteroidia</taxon>
        <taxon>Bacteroidales</taxon>
        <taxon>Bacteroidaceae</taxon>
        <taxon>Phocaeicola</taxon>
    </lineage>
</organism>
<evidence type="ECO:0000256" key="8">
    <source>
        <dbReference type="ARBA" id="ARBA00023012"/>
    </source>
</evidence>
<dbReference type="Gene3D" id="3.30.565.10">
    <property type="entry name" value="Histidine kinase-like ATPase, C-terminal domain"/>
    <property type="match status" value="1"/>
</dbReference>
<dbReference type="Pfam" id="PF00512">
    <property type="entry name" value="HisKA"/>
    <property type="match status" value="1"/>
</dbReference>
<dbReference type="PROSITE" id="PS01124">
    <property type="entry name" value="HTH_ARAC_FAMILY_2"/>
    <property type="match status" value="1"/>
</dbReference>
<dbReference type="GO" id="GO:0005524">
    <property type="term" value="F:ATP binding"/>
    <property type="evidence" value="ECO:0007669"/>
    <property type="project" value="UniProtKB-KW"/>
</dbReference>
<sequence>MNNAVKKHFIELLFFILLDFFTVSLCAKDFKILDTSNGLPDNTVKCFTQDSRGFMWLGTFNGLCRFDGAEFVIYRHDKNTSNSIVDNHVEALLSVGDYLWVGTTNGLSCYSQKEDLFYDCVYLSPSGEKKRIDVAIRNIICCNGLVFVLTTMDEIWVQKEGYVFIPCVYGKKMSWQAIANYKENLFLAYSTEGLFLIDAQKQAIVNQKLLDKHILSGCMMYYSQNQKTVYVGAGIGYAGRAFKINSELAEIVEESFALKDIKAIVDYQDKVLFGLDGGGIVELKDGEIVNYTSQNSNISSDAVHALFVDRRDCLWIGTYRGGVNFYSSYYDWFYTLTKNEEGLSHDIVTAIYPDGDKLYLGLDGGGLNIYDKKSGSLTVYSQQNSTISGNNILSICADSQYIWMAVYEKGLCRFSRTTHTFKNYDLFSIDKIYNANQVWDIQQGNDGNIWIIGSVVYLFNPKTESFTLVDGVYSASSILFDGDFVWISSTHTGLYKLDRKTRKICMHYHEKSEKVSLPSNFIRYMFMDSNHSIWLSTESAGLYRMDEQKGKIISYAERIELQNNKVVSIEEDGVGCLWLGTYNGLYKYDPKHDSFVHFGKMDNLWAGQFNYHACAQDNRFVYMGATKGLVWFEPQKIVYTHQTSPVYFTELELLNHSGSKVHLLGMEGKSVSLAYNQNFFTLFFSVPEMLTPDKVRFSCYMKGFEKGWQEIGTKRQVSYTNVPPGKYVFYVKSTDSSGKWSDKMSCLYIVITPPWWQTGWAWCLWILLLSGAIATAFWFYKHELNIKHLVQLKEIEKETARNINEAKLRFYTNITHELRTPIFLITAPLEELMTEKKRIVSVPRTYLMNMYRNAMKLSKLVTRMIDLRKLEQGKLKLDLHTQNVVSFCKDLVPDYESLCQQKNIIFHFLPAKTIIRLNFDAEKLEIILTNLVSNAFKYTPEGGKVVLVIDETSENVMFSVEDNGIGIEKEFQDMVFERFFQVDSSQSIAMGDGIGLSFVKYLVELHGGEVHLESEFGKGSKFMFSIPLKDENKEEKVEEVEVLPDVEKEKSLLLNAQPMSPTATHTLLLIDDEPEILELMERSLIEDFRILKANNGMDGLTVVRKELPDLIVCDVMMPKMDGMAFLEALKEDKELAHIPIIMLTAKIAEEDQIVAFDSGADAYLTKPVSLKFLRNRIDYLLARTESVVMANALAKSEKNYTKEEQRFLLKCKETIDEHLMNPNLGVVFMAEKLGMSHSSFYRKIKSVTGMSGMDFINEYKVFKAVQLFNGGETNVSSVCVKCGFNDIKSFRDAFKKKMNISPKQYVMQLSLLEDTSHKG</sequence>
<evidence type="ECO:0000256" key="6">
    <source>
        <dbReference type="ARBA" id="ARBA00022777"/>
    </source>
</evidence>
<evidence type="ECO:0000256" key="4">
    <source>
        <dbReference type="ARBA" id="ARBA00022679"/>
    </source>
</evidence>
<comment type="caution">
    <text evidence="15">The sequence shown here is derived from an EMBL/GenBank/DDBJ whole genome shotgun (WGS) entry which is preliminary data.</text>
</comment>
<dbReference type="InterPro" id="IPR036097">
    <property type="entry name" value="HisK_dim/P_sf"/>
</dbReference>
<protein>
    <recommendedName>
        <fullName evidence="2">histidine kinase</fullName>
        <ecNumber evidence="2">2.7.13.3</ecNumber>
    </recommendedName>
</protein>
<dbReference type="CDD" id="cd00082">
    <property type="entry name" value="HisKA"/>
    <property type="match status" value="1"/>
</dbReference>
<dbReference type="InterPro" id="IPR018060">
    <property type="entry name" value="HTH_AraC"/>
</dbReference>
<dbReference type="InterPro" id="IPR003661">
    <property type="entry name" value="HisK_dim/P_dom"/>
</dbReference>
<dbReference type="Pfam" id="PF12833">
    <property type="entry name" value="HTH_18"/>
    <property type="match status" value="1"/>
</dbReference>
<evidence type="ECO:0000256" key="9">
    <source>
        <dbReference type="ARBA" id="ARBA00023015"/>
    </source>
</evidence>
<dbReference type="PROSITE" id="PS50109">
    <property type="entry name" value="HIS_KIN"/>
    <property type="match status" value="1"/>
</dbReference>
<dbReference type="InterPro" id="IPR011123">
    <property type="entry name" value="Y_Y_Y"/>
</dbReference>
<dbReference type="EC" id="2.7.13.3" evidence="2"/>
<dbReference type="InterPro" id="IPR015943">
    <property type="entry name" value="WD40/YVTN_repeat-like_dom_sf"/>
</dbReference>
<dbReference type="PRINTS" id="PR00344">
    <property type="entry name" value="BCTRLSENSOR"/>
</dbReference>
<feature type="modified residue" description="4-aspartylphosphate" evidence="11">
    <location>
        <position position="1114"/>
    </location>
</feature>
<dbReference type="GO" id="GO:0043565">
    <property type="term" value="F:sequence-specific DNA binding"/>
    <property type="evidence" value="ECO:0007669"/>
    <property type="project" value="InterPro"/>
</dbReference>
<feature type="domain" description="Histidine kinase" evidence="13">
    <location>
        <begin position="813"/>
        <end position="1030"/>
    </location>
</feature>
<accession>A0A3E4N3N2</accession>
<dbReference type="SUPFAM" id="SSF47384">
    <property type="entry name" value="Homodimeric domain of signal transducing histidine kinase"/>
    <property type="match status" value="1"/>
</dbReference>
<dbReference type="SMART" id="SM00448">
    <property type="entry name" value="REC"/>
    <property type="match status" value="1"/>
</dbReference>
<keyword evidence="5" id="KW-0547">Nucleotide-binding</keyword>
<dbReference type="Pfam" id="PF02518">
    <property type="entry name" value="HATPase_c"/>
    <property type="match status" value="1"/>
</dbReference>
<evidence type="ECO:0000259" key="12">
    <source>
        <dbReference type="PROSITE" id="PS01124"/>
    </source>
</evidence>
<dbReference type="SMART" id="SM00342">
    <property type="entry name" value="HTH_ARAC"/>
    <property type="match status" value="1"/>
</dbReference>
<reference evidence="15 16" key="1">
    <citation type="submission" date="2018-08" db="EMBL/GenBank/DDBJ databases">
        <title>A genome reference for cultivated species of the human gut microbiota.</title>
        <authorList>
            <person name="Zou Y."/>
            <person name="Xue W."/>
            <person name="Luo G."/>
        </authorList>
    </citation>
    <scope>NUCLEOTIDE SEQUENCE [LARGE SCALE GENOMIC DNA]</scope>
    <source>
        <strain evidence="15 16">TF10-3AC</strain>
    </source>
</reference>
<dbReference type="SMART" id="SM00387">
    <property type="entry name" value="HATPase_c"/>
    <property type="match status" value="1"/>
</dbReference>
<dbReference type="Gene3D" id="2.130.10.10">
    <property type="entry name" value="YVTN repeat-like/Quinoprotein amine dehydrogenase"/>
    <property type="match status" value="3"/>
</dbReference>
<proteinExistence type="predicted"/>
<dbReference type="RefSeq" id="WP_117671751.1">
    <property type="nucleotide sequence ID" value="NZ_CABOGR010000009.1"/>
</dbReference>
<keyword evidence="6" id="KW-0418">Kinase</keyword>
<dbReference type="Pfam" id="PF07495">
    <property type="entry name" value="Y_Y_Y"/>
    <property type="match status" value="1"/>
</dbReference>
<dbReference type="SUPFAM" id="SSF46689">
    <property type="entry name" value="Homeodomain-like"/>
    <property type="match status" value="1"/>
</dbReference>
<dbReference type="FunFam" id="3.30.565.10:FF:000037">
    <property type="entry name" value="Hybrid sensor histidine kinase/response regulator"/>
    <property type="match status" value="1"/>
</dbReference>
<dbReference type="PANTHER" id="PTHR43547">
    <property type="entry name" value="TWO-COMPONENT HISTIDINE KINASE"/>
    <property type="match status" value="1"/>
</dbReference>
<dbReference type="Proteomes" id="UP000260862">
    <property type="component" value="Unassembled WGS sequence"/>
</dbReference>
<evidence type="ECO:0000256" key="2">
    <source>
        <dbReference type="ARBA" id="ARBA00012438"/>
    </source>
</evidence>
<dbReference type="PROSITE" id="PS50110">
    <property type="entry name" value="RESPONSE_REGULATORY"/>
    <property type="match status" value="1"/>
</dbReference>
<dbReference type="InterPro" id="IPR013783">
    <property type="entry name" value="Ig-like_fold"/>
</dbReference>
<evidence type="ECO:0000259" key="13">
    <source>
        <dbReference type="PROSITE" id="PS50109"/>
    </source>
</evidence>
<keyword evidence="10" id="KW-0804">Transcription</keyword>
<dbReference type="InterPro" id="IPR011110">
    <property type="entry name" value="Reg_prop"/>
</dbReference>
<dbReference type="Gene3D" id="1.10.10.60">
    <property type="entry name" value="Homeodomain-like"/>
    <property type="match status" value="2"/>
</dbReference>
<gene>
    <name evidence="15" type="ORF">DXD04_06045</name>
</gene>
<dbReference type="InterPro" id="IPR004358">
    <property type="entry name" value="Sig_transdc_His_kin-like_C"/>
</dbReference>
<keyword evidence="4" id="KW-0808">Transferase</keyword>
<dbReference type="InterPro" id="IPR011047">
    <property type="entry name" value="Quinoprotein_ADH-like_sf"/>
</dbReference>
<dbReference type="InterPro" id="IPR001789">
    <property type="entry name" value="Sig_transdc_resp-reg_receiver"/>
</dbReference>
<dbReference type="Pfam" id="PF00072">
    <property type="entry name" value="Response_reg"/>
    <property type="match status" value="1"/>
</dbReference>
<keyword evidence="3 11" id="KW-0597">Phosphoprotein</keyword>
<dbReference type="EMBL" id="QSQT01000009">
    <property type="protein sequence ID" value="RGK56618.1"/>
    <property type="molecule type" value="Genomic_DNA"/>
</dbReference>
<dbReference type="GO" id="GO:0003700">
    <property type="term" value="F:DNA-binding transcription factor activity"/>
    <property type="evidence" value="ECO:0007669"/>
    <property type="project" value="InterPro"/>
</dbReference>
<evidence type="ECO:0000259" key="14">
    <source>
        <dbReference type="PROSITE" id="PS50110"/>
    </source>
</evidence>
<keyword evidence="8" id="KW-0902">Two-component regulatory system</keyword>
<keyword evidence="9" id="KW-0805">Transcription regulation</keyword>
<dbReference type="InterPro" id="IPR003594">
    <property type="entry name" value="HATPase_dom"/>
</dbReference>
<dbReference type="SUPFAM" id="SSF55874">
    <property type="entry name" value="ATPase domain of HSP90 chaperone/DNA topoisomerase II/histidine kinase"/>
    <property type="match status" value="1"/>
</dbReference>
<dbReference type="PANTHER" id="PTHR43547:SF2">
    <property type="entry name" value="HYBRID SIGNAL TRANSDUCTION HISTIDINE KINASE C"/>
    <property type="match status" value="1"/>
</dbReference>
<dbReference type="Gene3D" id="3.40.50.2300">
    <property type="match status" value="1"/>
</dbReference>
<feature type="domain" description="Response regulatory" evidence="14">
    <location>
        <begin position="1066"/>
        <end position="1181"/>
    </location>
</feature>
<evidence type="ECO:0000256" key="5">
    <source>
        <dbReference type="ARBA" id="ARBA00022741"/>
    </source>
</evidence>
<dbReference type="Gene3D" id="2.60.40.10">
    <property type="entry name" value="Immunoglobulins"/>
    <property type="match status" value="1"/>
</dbReference>
<dbReference type="InterPro" id="IPR036890">
    <property type="entry name" value="HATPase_C_sf"/>
</dbReference>
<evidence type="ECO:0000313" key="15">
    <source>
        <dbReference type="EMBL" id="RGK56618.1"/>
    </source>
</evidence>
<dbReference type="InterPro" id="IPR011006">
    <property type="entry name" value="CheY-like_superfamily"/>
</dbReference>